<keyword evidence="1" id="KW-0723">Serine/threonine-protein kinase</keyword>
<dbReference type="PANTHER" id="PTHR35526">
    <property type="entry name" value="ANTI-SIGMA-F FACTOR RSBW-RELATED"/>
    <property type="match status" value="1"/>
</dbReference>
<evidence type="ECO:0000313" key="4">
    <source>
        <dbReference type="Proteomes" id="UP000003257"/>
    </source>
</evidence>
<reference evidence="3 4" key="1">
    <citation type="submission" date="2007-11" db="EMBL/GenBank/DDBJ databases">
        <authorList>
            <person name="Wagner-Dobler I."/>
            <person name="Ferriera S."/>
            <person name="Johnson J."/>
            <person name="Kravitz S."/>
            <person name="Beeson K."/>
            <person name="Sutton G."/>
            <person name="Rogers Y.-H."/>
            <person name="Friedman R."/>
            <person name="Frazier M."/>
            <person name="Venter J.C."/>
        </authorList>
    </citation>
    <scope>NUCLEOTIDE SEQUENCE [LARGE SCALE GENOMIC DNA]</scope>
    <source>
        <strain evidence="3 4">HEL-45</strain>
    </source>
</reference>
<sequence>MRRPAARSALSPFEISIHSGPCAAREALALLFDGLTCLKLEAEETCLVRLVLAEMLNNIVEHAYPDPDRPGPIHIACHHEPDGLHLSVSDEGLPMPDLQAPLGLPQEIDGPICDLPEGGFGWFLIRDLAKDLSYQRLAQENRIELRLAVGLLTSD</sequence>
<keyword evidence="3" id="KW-0808">Transferase</keyword>
<feature type="domain" description="Histidine kinase/HSP90-like ATPase" evidence="2">
    <location>
        <begin position="26"/>
        <end position="146"/>
    </location>
</feature>
<dbReference type="CDD" id="cd16936">
    <property type="entry name" value="HATPase_RsbW-like"/>
    <property type="match status" value="1"/>
</dbReference>
<dbReference type="GO" id="GO:0016301">
    <property type="term" value="F:kinase activity"/>
    <property type="evidence" value="ECO:0007669"/>
    <property type="project" value="UniProtKB-KW"/>
</dbReference>
<accession>A0ABM9XAZ0</accession>
<dbReference type="SUPFAM" id="SSF55874">
    <property type="entry name" value="ATPase domain of HSP90 chaperone/DNA topoisomerase II/histidine kinase"/>
    <property type="match status" value="1"/>
</dbReference>
<dbReference type="Proteomes" id="UP000003257">
    <property type="component" value="Unassembled WGS sequence"/>
</dbReference>
<keyword evidence="4" id="KW-1185">Reference proteome</keyword>
<proteinExistence type="predicted"/>
<gene>
    <name evidence="3" type="ORF">OIHEL45_07660</name>
</gene>
<dbReference type="InterPro" id="IPR003594">
    <property type="entry name" value="HATPase_dom"/>
</dbReference>
<evidence type="ECO:0000259" key="2">
    <source>
        <dbReference type="Pfam" id="PF13581"/>
    </source>
</evidence>
<dbReference type="EMBL" id="ABID01000001">
    <property type="protein sequence ID" value="EDQ06676.1"/>
    <property type="molecule type" value="Genomic_DNA"/>
</dbReference>
<dbReference type="Gene3D" id="3.30.565.10">
    <property type="entry name" value="Histidine kinase-like ATPase, C-terminal domain"/>
    <property type="match status" value="1"/>
</dbReference>
<evidence type="ECO:0000313" key="3">
    <source>
        <dbReference type="EMBL" id="EDQ06676.1"/>
    </source>
</evidence>
<dbReference type="InterPro" id="IPR036890">
    <property type="entry name" value="HATPase_C_sf"/>
</dbReference>
<dbReference type="InterPro" id="IPR050267">
    <property type="entry name" value="Anti-sigma-factor_SerPK"/>
</dbReference>
<protein>
    <submittedName>
        <fullName evidence="3">Serine-protein kinase, putative</fullName>
    </submittedName>
</protein>
<organism evidence="3 4">
    <name type="scientific">Sulfitobacter indolifex HEL-45</name>
    <dbReference type="NCBI Taxonomy" id="391624"/>
    <lineage>
        <taxon>Bacteria</taxon>
        <taxon>Pseudomonadati</taxon>
        <taxon>Pseudomonadota</taxon>
        <taxon>Alphaproteobacteria</taxon>
        <taxon>Rhodobacterales</taxon>
        <taxon>Roseobacteraceae</taxon>
        <taxon>Sulfitobacter</taxon>
    </lineage>
</organism>
<comment type="caution">
    <text evidence="3">The sequence shown here is derived from an EMBL/GenBank/DDBJ whole genome shotgun (WGS) entry which is preliminary data.</text>
</comment>
<keyword evidence="3" id="KW-0418">Kinase</keyword>
<dbReference type="Pfam" id="PF13581">
    <property type="entry name" value="HATPase_c_2"/>
    <property type="match status" value="1"/>
</dbReference>
<evidence type="ECO:0000256" key="1">
    <source>
        <dbReference type="ARBA" id="ARBA00022527"/>
    </source>
</evidence>
<name>A0ABM9XAZ0_9RHOB</name>
<dbReference type="RefSeq" id="WP_007118745.1">
    <property type="nucleotide sequence ID" value="NZ_ABID01000001.1"/>
</dbReference>